<keyword evidence="3 7" id="KW-0489">Methyltransferase</keyword>
<dbReference type="Pfam" id="PF00398">
    <property type="entry name" value="RrnaAD"/>
    <property type="match status" value="1"/>
</dbReference>
<feature type="binding site" evidence="7 8">
    <location>
        <position position="40"/>
    </location>
    <ligand>
        <name>S-adenosyl-L-methionine</name>
        <dbReference type="ChEBI" id="CHEBI:59789"/>
    </ligand>
</feature>
<keyword evidence="2 7" id="KW-0698">rRNA processing</keyword>
<evidence type="ECO:0000256" key="3">
    <source>
        <dbReference type="ARBA" id="ARBA00022603"/>
    </source>
</evidence>
<comment type="similarity">
    <text evidence="7">Belongs to the class I-like SAM-binding methyltransferase superfamily. rRNA adenine N(6)-methyltransferase family. RsmA subfamily.</text>
</comment>
<dbReference type="PANTHER" id="PTHR11727">
    <property type="entry name" value="DIMETHYLADENOSINE TRANSFERASE"/>
    <property type="match status" value="1"/>
</dbReference>
<comment type="function">
    <text evidence="7">Specifically dimethylates two adjacent adenosines (A1518 and A1519) in the loop of a conserved hairpin near the 3'-end of 16S rRNA in the 30S particle. May play a critical role in biogenesis of 30S subunits.</text>
</comment>
<dbReference type="Proteomes" id="UP000831607">
    <property type="component" value="Chromosome"/>
</dbReference>
<dbReference type="Gene3D" id="3.40.50.150">
    <property type="entry name" value="Vaccinia Virus protein VP39"/>
    <property type="match status" value="1"/>
</dbReference>
<dbReference type="SMART" id="SM00650">
    <property type="entry name" value="rADc"/>
    <property type="match status" value="1"/>
</dbReference>
<organism evidence="10 11">
    <name type="scientific">Orrella daihaiensis</name>
    <dbReference type="NCBI Taxonomy" id="2782176"/>
    <lineage>
        <taxon>Bacteria</taxon>
        <taxon>Pseudomonadati</taxon>
        <taxon>Pseudomonadota</taxon>
        <taxon>Betaproteobacteria</taxon>
        <taxon>Burkholderiales</taxon>
        <taxon>Alcaligenaceae</taxon>
        <taxon>Orrella</taxon>
    </lineage>
</organism>
<protein>
    <recommendedName>
        <fullName evidence="7">Ribosomal RNA small subunit methyltransferase A</fullName>
        <ecNumber evidence="7">2.1.1.182</ecNumber>
    </recommendedName>
    <alternativeName>
        <fullName evidence="7">16S rRNA (adenine(1518)-N(6)/adenine(1519)-N(6))-dimethyltransferase</fullName>
    </alternativeName>
    <alternativeName>
        <fullName evidence="7">16S rRNA dimethyladenosine transferase</fullName>
    </alternativeName>
    <alternativeName>
        <fullName evidence="7">16S rRNA dimethylase</fullName>
    </alternativeName>
    <alternativeName>
        <fullName evidence="7">S-adenosylmethionine-6-N', N'-adenosyl(rRNA) dimethyltransferase</fullName>
    </alternativeName>
</protein>
<feature type="binding site" evidence="7 8">
    <location>
        <position position="61"/>
    </location>
    <ligand>
        <name>S-adenosyl-L-methionine</name>
        <dbReference type="ChEBI" id="CHEBI:59789"/>
    </ligand>
</feature>
<feature type="binding site" evidence="7 8">
    <location>
        <position position="15"/>
    </location>
    <ligand>
        <name>S-adenosyl-L-methionine</name>
        <dbReference type="ChEBI" id="CHEBI:59789"/>
    </ligand>
</feature>
<comment type="catalytic activity">
    <reaction evidence="7">
        <text>adenosine(1518)/adenosine(1519) in 16S rRNA + 4 S-adenosyl-L-methionine = N(6)-dimethyladenosine(1518)/N(6)-dimethyladenosine(1519) in 16S rRNA + 4 S-adenosyl-L-homocysteine + 4 H(+)</text>
        <dbReference type="Rhea" id="RHEA:19609"/>
        <dbReference type="Rhea" id="RHEA-COMP:10232"/>
        <dbReference type="Rhea" id="RHEA-COMP:10233"/>
        <dbReference type="ChEBI" id="CHEBI:15378"/>
        <dbReference type="ChEBI" id="CHEBI:57856"/>
        <dbReference type="ChEBI" id="CHEBI:59789"/>
        <dbReference type="ChEBI" id="CHEBI:74411"/>
        <dbReference type="ChEBI" id="CHEBI:74493"/>
        <dbReference type="EC" id="2.1.1.182"/>
    </reaction>
</comment>
<dbReference type="EC" id="2.1.1.182" evidence="7"/>
<evidence type="ECO:0000256" key="1">
    <source>
        <dbReference type="ARBA" id="ARBA00022490"/>
    </source>
</evidence>
<evidence type="ECO:0000256" key="7">
    <source>
        <dbReference type="HAMAP-Rule" id="MF_00607"/>
    </source>
</evidence>
<dbReference type="PROSITE" id="PS01131">
    <property type="entry name" value="RRNA_A_DIMETH"/>
    <property type="match status" value="1"/>
</dbReference>
<dbReference type="PANTHER" id="PTHR11727:SF7">
    <property type="entry name" value="DIMETHYLADENOSINE TRANSFERASE-RELATED"/>
    <property type="match status" value="1"/>
</dbReference>
<feature type="binding site" evidence="7 8">
    <location>
        <position position="13"/>
    </location>
    <ligand>
        <name>S-adenosyl-L-methionine</name>
        <dbReference type="ChEBI" id="CHEBI:59789"/>
    </ligand>
</feature>
<evidence type="ECO:0000313" key="10">
    <source>
        <dbReference type="EMBL" id="UOD49960.1"/>
    </source>
</evidence>
<keyword evidence="4 7" id="KW-0808">Transferase</keyword>
<dbReference type="HAMAP" id="MF_00607">
    <property type="entry name" value="16SrRNA_methyltr_A"/>
    <property type="match status" value="1"/>
</dbReference>
<name>A0ABY4ALI6_9BURK</name>
<accession>A0ABY4ALI6</accession>
<dbReference type="InterPro" id="IPR020598">
    <property type="entry name" value="rRNA_Ade_methylase_Trfase_N"/>
</dbReference>
<dbReference type="NCBIfam" id="TIGR00755">
    <property type="entry name" value="ksgA"/>
    <property type="match status" value="1"/>
</dbReference>
<reference evidence="10 11" key="1">
    <citation type="submission" date="2020-11" db="EMBL/GenBank/DDBJ databases">
        <title>Algicoccus daihaiensis sp.nov., isolated from Daihai Lake in Inner Mongolia.</title>
        <authorList>
            <person name="Kai J."/>
        </authorList>
    </citation>
    <scope>NUCLEOTIDE SEQUENCE [LARGE SCALE GENOMIC DNA]</scope>
    <source>
        <strain evidence="11">f23</strain>
    </source>
</reference>
<keyword evidence="11" id="KW-1185">Reference proteome</keyword>
<dbReference type="InterPro" id="IPR011530">
    <property type="entry name" value="rRNA_adenine_dimethylase"/>
</dbReference>
<comment type="subcellular location">
    <subcellularLocation>
        <location evidence="7">Cytoplasm</location>
    </subcellularLocation>
</comment>
<dbReference type="RefSeq" id="WP_243478350.1">
    <property type="nucleotide sequence ID" value="NZ_CP063982.1"/>
</dbReference>
<dbReference type="InterPro" id="IPR023165">
    <property type="entry name" value="rRNA_Ade_diMease-like_C"/>
</dbReference>
<dbReference type="Gene3D" id="1.10.8.100">
    <property type="entry name" value="Ribosomal RNA adenine dimethylase-like, domain 2"/>
    <property type="match status" value="1"/>
</dbReference>
<dbReference type="InterPro" id="IPR029063">
    <property type="entry name" value="SAM-dependent_MTases_sf"/>
</dbReference>
<evidence type="ECO:0000256" key="5">
    <source>
        <dbReference type="ARBA" id="ARBA00022691"/>
    </source>
</evidence>
<sequence length="265" mass="29568">MTQHRARQRFGQNFLTDAGVIEQIVRAIDPQPEDNMVEIGPGLSALTGPLLAHLKHLSAVEIDRDLAARLRLTFPGERLTVTEADALEVDFAQFGNDLRLVGNLPYNISTPLLFACMQVADYVRDQHFMLQKEVVERMVAGVDDSDYGRLSVMLQYRYRMEKLFDVPPTAFEPAPKVVSAVVRMIPLADDRVRAHDTVLFGALVQRAFAQRRKMLRRALGDWAALMPWDEVGVEPTARAEQVDVAGFIRMSDALSARGLPLAKGA</sequence>
<dbReference type="InterPro" id="IPR001737">
    <property type="entry name" value="KsgA/Erm"/>
</dbReference>
<evidence type="ECO:0000259" key="9">
    <source>
        <dbReference type="SMART" id="SM00650"/>
    </source>
</evidence>
<evidence type="ECO:0000313" key="11">
    <source>
        <dbReference type="Proteomes" id="UP000831607"/>
    </source>
</evidence>
<keyword evidence="5 7" id="KW-0949">S-adenosyl-L-methionine</keyword>
<dbReference type="EMBL" id="CP063982">
    <property type="protein sequence ID" value="UOD49960.1"/>
    <property type="molecule type" value="Genomic_DNA"/>
</dbReference>
<dbReference type="GO" id="GO:0052908">
    <property type="term" value="F:16S rRNA (adenine(1518)-N(6)/adenine(1519)-N(6))-dimethyltransferase activity"/>
    <property type="evidence" value="ECO:0007669"/>
    <property type="project" value="UniProtKB-EC"/>
</dbReference>
<dbReference type="PROSITE" id="PS51689">
    <property type="entry name" value="SAM_RNA_A_N6_MT"/>
    <property type="match status" value="1"/>
</dbReference>
<keyword evidence="6 7" id="KW-0694">RNA-binding</keyword>
<evidence type="ECO:0000256" key="6">
    <source>
        <dbReference type="ARBA" id="ARBA00022884"/>
    </source>
</evidence>
<gene>
    <name evidence="7 10" type="primary">rsmA</name>
    <name evidence="7" type="synonym">ksgA</name>
    <name evidence="10" type="ORF">DHf2319_11030</name>
</gene>
<proteinExistence type="inferred from homology"/>
<keyword evidence="1 7" id="KW-0963">Cytoplasm</keyword>
<dbReference type="SUPFAM" id="SSF53335">
    <property type="entry name" value="S-adenosyl-L-methionine-dependent methyltransferases"/>
    <property type="match status" value="1"/>
</dbReference>
<evidence type="ECO:0000256" key="2">
    <source>
        <dbReference type="ARBA" id="ARBA00022552"/>
    </source>
</evidence>
<dbReference type="InterPro" id="IPR020596">
    <property type="entry name" value="rRNA_Ade_Mease_Trfase_CS"/>
</dbReference>
<evidence type="ECO:0000256" key="8">
    <source>
        <dbReference type="PROSITE-ProRule" id="PRU01026"/>
    </source>
</evidence>
<evidence type="ECO:0000256" key="4">
    <source>
        <dbReference type="ARBA" id="ARBA00022679"/>
    </source>
</evidence>
<feature type="binding site" evidence="7 8">
    <location>
        <position position="85"/>
    </location>
    <ligand>
        <name>S-adenosyl-L-methionine</name>
        <dbReference type="ChEBI" id="CHEBI:59789"/>
    </ligand>
</feature>
<feature type="binding site" evidence="7 8">
    <location>
        <position position="103"/>
    </location>
    <ligand>
        <name>S-adenosyl-L-methionine</name>
        <dbReference type="ChEBI" id="CHEBI:59789"/>
    </ligand>
</feature>
<feature type="domain" description="Ribosomal RNA adenine methylase transferase N-terminal" evidence="9">
    <location>
        <begin position="20"/>
        <end position="188"/>
    </location>
</feature>